<organism evidence="1 2">
    <name type="scientific">Anoxybacterium hadale</name>
    <dbReference type="NCBI Taxonomy" id="3408580"/>
    <lineage>
        <taxon>Bacteria</taxon>
        <taxon>Bacillati</taxon>
        <taxon>Bacillota</taxon>
        <taxon>Clostridia</taxon>
        <taxon>Peptostreptococcales</taxon>
        <taxon>Anaerovoracaceae</taxon>
        <taxon>Anoxybacterium</taxon>
    </lineage>
</organism>
<name>A0ACD1AHS0_9FIRM</name>
<keyword evidence="2" id="KW-1185">Reference proteome</keyword>
<protein>
    <submittedName>
        <fullName evidence="1">IS21 family transposase</fullName>
    </submittedName>
</protein>
<sequence>MQVDWAGSTIPYIEAPTGEEKVAYIFVSVLPASAYPFAYAYGDMKQPNWIDAHVRAFEHYGGVPRVVIPDNTKTAVKTPDLVDPLLNASYTEMARHYGVALVPARPRKPKDKAADENMVGNVSRRIIAALRNRRFFSVMEINQAIAIELDKLINRPFQKLEGNRKTAFEAIDKPALKPLPAARYEYADWADAKVAFNYHVEYQGFFLQRPLFQHWQNLKSTGNRFCHRNLRLRRADCRSQEKLQYFQTIYHVAGAYAGIPQGSYRMELRTVLVMGRKDRAKDQASDCQYS</sequence>
<evidence type="ECO:0000313" key="1">
    <source>
        <dbReference type="EMBL" id="QOX65671.1"/>
    </source>
</evidence>
<gene>
    <name evidence="1" type="ORF">FRZ06_21120</name>
</gene>
<evidence type="ECO:0000313" key="2">
    <source>
        <dbReference type="Proteomes" id="UP000594014"/>
    </source>
</evidence>
<dbReference type="EMBL" id="CP042469">
    <property type="protein sequence ID" value="QOX65671.1"/>
    <property type="molecule type" value="Genomic_DNA"/>
</dbReference>
<proteinExistence type="predicted"/>
<accession>A0ACD1AHS0</accession>
<reference evidence="1" key="1">
    <citation type="submission" date="2019-08" db="EMBL/GenBank/DDBJ databases">
        <title>Genome sequence of Clostridiales bacterium MT110.</title>
        <authorList>
            <person name="Cao J."/>
        </authorList>
    </citation>
    <scope>NUCLEOTIDE SEQUENCE</scope>
    <source>
        <strain evidence="1">MT110</strain>
    </source>
</reference>
<dbReference type="Proteomes" id="UP000594014">
    <property type="component" value="Chromosome"/>
</dbReference>